<protein>
    <submittedName>
        <fullName evidence="1">Uncharacterized protein</fullName>
    </submittedName>
</protein>
<sequence length="111" mass="11812">MDEPKPQAETVEQIVQDMKGAAWAAGLVPDALLKASLEAFVDRLEASRVANSLPEKVWVKCSGGLPYAVYVPGSDAHLKASADEDRFGVAHLVTLHGAAKASTPQQEEDDV</sequence>
<accession>A0A0F9UJ48</accession>
<gene>
    <name evidence="1" type="ORF">LCGC14_0258160</name>
</gene>
<dbReference type="EMBL" id="LAZR01000138">
    <property type="protein sequence ID" value="KKN87362.1"/>
    <property type="molecule type" value="Genomic_DNA"/>
</dbReference>
<name>A0A0F9UJ48_9ZZZZ</name>
<comment type="caution">
    <text evidence="1">The sequence shown here is derived from an EMBL/GenBank/DDBJ whole genome shotgun (WGS) entry which is preliminary data.</text>
</comment>
<dbReference type="AlphaFoldDB" id="A0A0F9UJ48"/>
<reference evidence="1" key="1">
    <citation type="journal article" date="2015" name="Nature">
        <title>Complex archaea that bridge the gap between prokaryotes and eukaryotes.</title>
        <authorList>
            <person name="Spang A."/>
            <person name="Saw J.H."/>
            <person name="Jorgensen S.L."/>
            <person name="Zaremba-Niedzwiedzka K."/>
            <person name="Martijn J."/>
            <person name="Lind A.E."/>
            <person name="van Eijk R."/>
            <person name="Schleper C."/>
            <person name="Guy L."/>
            <person name="Ettema T.J."/>
        </authorList>
    </citation>
    <scope>NUCLEOTIDE SEQUENCE</scope>
</reference>
<proteinExistence type="predicted"/>
<evidence type="ECO:0000313" key="1">
    <source>
        <dbReference type="EMBL" id="KKN87362.1"/>
    </source>
</evidence>
<organism evidence="1">
    <name type="scientific">marine sediment metagenome</name>
    <dbReference type="NCBI Taxonomy" id="412755"/>
    <lineage>
        <taxon>unclassified sequences</taxon>
        <taxon>metagenomes</taxon>
        <taxon>ecological metagenomes</taxon>
    </lineage>
</organism>